<keyword evidence="3" id="KW-1185">Reference proteome</keyword>
<evidence type="ECO:0000256" key="1">
    <source>
        <dbReference type="SAM" id="Coils"/>
    </source>
</evidence>
<evidence type="ECO:0000313" key="3">
    <source>
        <dbReference type="Proteomes" id="UP000198525"/>
    </source>
</evidence>
<dbReference type="AlphaFoldDB" id="A0A1G8P8N2"/>
<dbReference type="STRING" id="376427.SAMN04487954_1022"/>
<sequence length="235" mass="27987">MPSLRNWLIAYDEEQHAWAVSYLERKGINPYWRSKSNYEYLLDIDKNFQENPHYKLAKNSMKAAWRQKKIREKRKGKIEFSLVISNEKKSKLRALSGKKGKTLGETLEDLIDDELSRQKEYQKKLEEEKKNLHQYLENSRGAQKTRLNEVEMTTNSLLYLLNKYVERLIQCEVDALRENHTLTHKHFGTKDYMQSRLSTETEAINRALRKIPAWKKRTFPLDIATEIKIKDILKL</sequence>
<evidence type="ECO:0000313" key="2">
    <source>
        <dbReference type="EMBL" id="SDI88696.1"/>
    </source>
</evidence>
<proteinExistence type="predicted"/>
<reference evidence="2 3" key="1">
    <citation type="submission" date="2016-10" db="EMBL/GenBank/DDBJ databases">
        <authorList>
            <person name="de Groot N.N."/>
        </authorList>
    </citation>
    <scope>NUCLEOTIDE SEQUENCE [LARGE SCALE GENOMIC DNA]</scope>
    <source>
        <strain evidence="2 3">CGMCC 1.6133</strain>
    </source>
</reference>
<organism evidence="2 3">
    <name type="scientific">Billgrantia gudaonensis</name>
    <dbReference type="NCBI Taxonomy" id="376427"/>
    <lineage>
        <taxon>Bacteria</taxon>
        <taxon>Pseudomonadati</taxon>
        <taxon>Pseudomonadota</taxon>
        <taxon>Gammaproteobacteria</taxon>
        <taxon>Oceanospirillales</taxon>
        <taxon>Halomonadaceae</taxon>
        <taxon>Billgrantia</taxon>
    </lineage>
</organism>
<keyword evidence="1" id="KW-0175">Coiled coil</keyword>
<gene>
    <name evidence="2" type="ORF">SAMN04487954_1022</name>
</gene>
<dbReference type="OrthoDB" id="6158057at2"/>
<dbReference type="EMBL" id="FNES01000002">
    <property type="protein sequence ID" value="SDI88696.1"/>
    <property type="molecule type" value="Genomic_DNA"/>
</dbReference>
<dbReference type="RefSeq" id="WP_143005059.1">
    <property type="nucleotide sequence ID" value="NZ_FNES01000002.1"/>
</dbReference>
<feature type="coiled-coil region" evidence="1">
    <location>
        <begin position="111"/>
        <end position="145"/>
    </location>
</feature>
<accession>A0A1G8P8N2</accession>
<name>A0A1G8P8N2_9GAMM</name>
<dbReference type="Proteomes" id="UP000198525">
    <property type="component" value="Unassembled WGS sequence"/>
</dbReference>
<protein>
    <submittedName>
        <fullName evidence="2">Uncharacterized protein</fullName>
    </submittedName>
</protein>